<dbReference type="Pfam" id="PF03595">
    <property type="entry name" value="SLAC1"/>
    <property type="match status" value="1"/>
</dbReference>
<sequence>MKHIIRQFGLNWFTTVMGIGIVAALTYTSPVEIPLQHVVGVILFVMLNIVFILAFVMWLLRWLMATKTAVDDFHHPGRALFYGAFAMGINVLGNDYFIIGTHLVPRVLAIHISMCIWLAGTVASLFTVIVIPYLLFTEHRVERDETVASWLIPLVPPIVAAATGTNLVPYVGGTEKQFAMIAVIVAMFGVTFFLFMLTSTLVYARLVYHRRLSGQEAPSLWVEIGPIGMSMGTMCGLPTVASHLFGAYANTLHVLAAVFAMAMWGIGLWWILMSSLHTLLHLTPRGDGLPFHLGWWSYVFPIGSFTSGTYALDHLLGHSFFAVAGVAQLAVLWVCFAVVFVRTIIGTVKGDLVAWRSVRQVKTGGDMGTRVKQA</sequence>
<dbReference type="InterPro" id="IPR051629">
    <property type="entry name" value="Sulfite_efflux_TDT"/>
</dbReference>
<dbReference type="Proteomes" id="UP000294581">
    <property type="component" value="Unassembled WGS sequence"/>
</dbReference>
<comment type="caution">
    <text evidence="9">The sequence shown here is derived from an EMBL/GenBank/DDBJ whole genome shotgun (WGS) entry which is preliminary data.</text>
</comment>
<evidence type="ECO:0000256" key="8">
    <source>
        <dbReference type="SAM" id="Phobius"/>
    </source>
</evidence>
<proteinExistence type="inferred from homology"/>
<organism evidence="9 10">
    <name type="scientific">Alicyclobacillus sacchari</name>
    <dbReference type="NCBI Taxonomy" id="392010"/>
    <lineage>
        <taxon>Bacteria</taxon>
        <taxon>Bacillati</taxon>
        <taxon>Bacillota</taxon>
        <taxon>Bacilli</taxon>
        <taxon>Bacillales</taxon>
        <taxon>Alicyclobacillaceae</taxon>
        <taxon>Alicyclobacillus</taxon>
    </lineage>
</organism>
<feature type="transmembrane region" description="Helical" evidence="8">
    <location>
        <begin position="111"/>
        <end position="135"/>
    </location>
</feature>
<dbReference type="InterPro" id="IPR004695">
    <property type="entry name" value="SLAC1/Mae1/Ssu1/TehA"/>
</dbReference>
<keyword evidence="6 8" id="KW-1133">Transmembrane helix</keyword>
<feature type="transmembrane region" description="Helical" evidence="8">
    <location>
        <begin position="178"/>
        <end position="208"/>
    </location>
</feature>
<feature type="transmembrane region" description="Helical" evidence="8">
    <location>
        <begin position="252"/>
        <end position="272"/>
    </location>
</feature>
<dbReference type="GO" id="GO:0005886">
    <property type="term" value="C:plasma membrane"/>
    <property type="evidence" value="ECO:0007669"/>
    <property type="project" value="UniProtKB-SubCell"/>
</dbReference>
<dbReference type="CDD" id="cd09299">
    <property type="entry name" value="TDT"/>
    <property type="match status" value="1"/>
</dbReference>
<evidence type="ECO:0000256" key="3">
    <source>
        <dbReference type="ARBA" id="ARBA00022448"/>
    </source>
</evidence>
<evidence type="ECO:0000256" key="5">
    <source>
        <dbReference type="ARBA" id="ARBA00022692"/>
    </source>
</evidence>
<evidence type="ECO:0000256" key="4">
    <source>
        <dbReference type="ARBA" id="ARBA00022475"/>
    </source>
</evidence>
<dbReference type="AlphaFoldDB" id="A0A4V3HDU8"/>
<feature type="transmembrane region" description="Helical" evidence="8">
    <location>
        <begin position="12"/>
        <end position="29"/>
    </location>
</feature>
<comment type="subcellular location">
    <subcellularLocation>
        <location evidence="1">Cell membrane</location>
        <topology evidence="1">Multi-pass membrane protein</topology>
    </subcellularLocation>
</comment>
<evidence type="ECO:0000256" key="6">
    <source>
        <dbReference type="ARBA" id="ARBA00022989"/>
    </source>
</evidence>
<dbReference type="OrthoDB" id="958273at2"/>
<evidence type="ECO:0000313" key="9">
    <source>
        <dbReference type="EMBL" id="TDY42416.1"/>
    </source>
</evidence>
<dbReference type="GO" id="GO:0000319">
    <property type="term" value="F:sulfite transmembrane transporter activity"/>
    <property type="evidence" value="ECO:0007669"/>
    <property type="project" value="TreeGrafter"/>
</dbReference>
<dbReference type="RefSeq" id="WP_134160822.1">
    <property type="nucleotide sequence ID" value="NZ_SORF01000015.1"/>
</dbReference>
<dbReference type="InterPro" id="IPR038665">
    <property type="entry name" value="Voltage-dep_anion_channel_sf"/>
</dbReference>
<dbReference type="EMBL" id="SORF01000015">
    <property type="protein sequence ID" value="TDY42416.1"/>
    <property type="molecule type" value="Genomic_DNA"/>
</dbReference>
<dbReference type="Gene3D" id="1.50.10.150">
    <property type="entry name" value="Voltage-dependent anion channel"/>
    <property type="match status" value="1"/>
</dbReference>
<gene>
    <name evidence="9" type="ORF">C7445_11547</name>
</gene>
<protein>
    <submittedName>
        <fullName evidence="9">C4-dicarboxylate transporter/malic acid transport protein</fullName>
    </submittedName>
</protein>
<keyword evidence="10" id="KW-1185">Reference proteome</keyword>
<feature type="transmembrane region" description="Helical" evidence="8">
    <location>
        <begin position="147"/>
        <end position="172"/>
    </location>
</feature>
<name>A0A4V3HDU8_9BACL</name>
<dbReference type="PANTHER" id="PTHR31686">
    <property type="match status" value="1"/>
</dbReference>
<feature type="transmembrane region" description="Helical" evidence="8">
    <location>
        <begin position="318"/>
        <end position="341"/>
    </location>
</feature>
<evidence type="ECO:0000256" key="2">
    <source>
        <dbReference type="ARBA" id="ARBA00008566"/>
    </source>
</evidence>
<feature type="transmembrane region" description="Helical" evidence="8">
    <location>
        <begin position="35"/>
        <end position="60"/>
    </location>
</feature>
<feature type="transmembrane region" description="Helical" evidence="8">
    <location>
        <begin position="293"/>
        <end position="312"/>
    </location>
</feature>
<reference evidence="9 10" key="1">
    <citation type="submission" date="2019-03" db="EMBL/GenBank/DDBJ databases">
        <title>Genomic Encyclopedia of Type Strains, Phase IV (KMG-IV): sequencing the most valuable type-strain genomes for metagenomic binning, comparative biology and taxonomic classification.</title>
        <authorList>
            <person name="Goeker M."/>
        </authorList>
    </citation>
    <scope>NUCLEOTIDE SEQUENCE [LARGE SCALE GENOMIC DNA]</scope>
    <source>
        <strain evidence="9 10">DSM 17974</strain>
    </source>
</reference>
<keyword evidence="4" id="KW-1003">Cell membrane</keyword>
<dbReference type="PANTHER" id="PTHR31686:SF1">
    <property type="entry name" value="SULFITE EFFLUX PUMP SSU1"/>
    <property type="match status" value="1"/>
</dbReference>
<keyword evidence="7 8" id="KW-0472">Membrane</keyword>
<evidence type="ECO:0000256" key="1">
    <source>
        <dbReference type="ARBA" id="ARBA00004651"/>
    </source>
</evidence>
<evidence type="ECO:0000256" key="7">
    <source>
        <dbReference type="ARBA" id="ARBA00023136"/>
    </source>
</evidence>
<accession>A0A4V3HDU8</accession>
<comment type="similarity">
    <text evidence="2">Belongs to the tellurite-resistance/dicarboxylate transporter (TDT) family.</text>
</comment>
<evidence type="ECO:0000313" key="10">
    <source>
        <dbReference type="Proteomes" id="UP000294581"/>
    </source>
</evidence>
<keyword evidence="5 8" id="KW-0812">Transmembrane</keyword>
<feature type="transmembrane region" description="Helical" evidence="8">
    <location>
        <begin position="80"/>
        <end position="99"/>
    </location>
</feature>
<keyword evidence="3" id="KW-0813">Transport</keyword>